<keyword evidence="1" id="KW-1133">Transmembrane helix</keyword>
<sequence length="45" mass="5108">VFSKTPQELSPSLEVGHVGPDKKSDILLLIKFWFLLAVNTLLIYH</sequence>
<proteinExistence type="predicted"/>
<dbReference type="AlphaFoldDB" id="A0A0K2SX58"/>
<keyword evidence="1" id="KW-0472">Membrane</keyword>
<accession>A0A0K2SX58</accession>
<reference evidence="2" key="1">
    <citation type="submission" date="2014-05" db="EMBL/GenBank/DDBJ databases">
        <authorList>
            <person name="Chronopoulou M."/>
        </authorList>
    </citation>
    <scope>NUCLEOTIDE SEQUENCE</scope>
    <source>
        <tissue evidence="2">Whole organism</tissue>
    </source>
</reference>
<evidence type="ECO:0000256" key="1">
    <source>
        <dbReference type="SAM" id="Phobius"/>
    </source>
</evidence>
<organism evidence="2">
    <name type="scientific">Lepeophtheirus salmonis</name>
    <name type="common">Salmon louse</name>
    <name type="synonym">Caligus salmonis</name>
    <dbReference type="NCBI Taxonomy" id="72036"/>
    <lineage>
        <taxon>Eukaryota</taxon>
        <taxon>Metazoa</taxon>
        <taxon>Ecdysozoa</taxon>
        <taxon>Arthropoda</taxon>
        <taxon>Crustacea</taxon>
        <taxon>Multicrustacea</taxon>
        <taxon>Hexanauplia</taxon>
        <taxon>Copepoda</taxon>
        <taxon>Siphonostomatoida</taxon>
        <taxon>Caligidae</taxon>
        <taxon>Lepeophtheirus</taxon>
    </lineage>
</organism>
<feature type="transmembrane region" description="Helical" evidence="1">
    <location>
        <begin position="26"/>
        <end position="44"/>
    </location>
</feature>
<name>A0A0K2SX58_LEPSM</name>
<feature type="non-terminal residue" evidence="2">
    <location>
        <position position="1"/>
    </location>
</feature>
<keyword evidence="1" id="KW-0812">Transmembrane</keyword>
<evidence type="ECO:0000313" key="2">
    <source>
        <dbReference type="EMBL" id="CDW18348.1"/>
    </source>
</evidence>
<dbReference type="EMBL" id="HACA01000987">
    <property type="protein sequence ID" value="CDW18348.1"/>
    <property type="molecule type" value="Transcribed_RNA"/>
</dbReference>
<protein>
    <submittedName>
        <fullName evidence="2">Uncharacterized protein</fullName>
    </submittedName>
</protein>